<dbReference type="InterPro" id="IPR050553">
    <property type="entry name" value="Thioredoxin_ResA/DsbE_sf"/>
</dbReference>
<keyword evidence="1" id="KW-1015">Disulfide bond</keyword>
<accession>A0A098M2F2</accession>
<dbReference type="PROSITE" id="PS51352">
    <property type="entry name" value="THIOREDOXIN_2"/>
    <property type="match status" value="1"/>
</dbReference>
<dbReference type="GO" id="GO:0016491">
    <property type="term" value="F:oxidoreductase activity"/>
    <property type="evidence" value="ECO:0007669"/>
    <property type="project" value="InterPro"/>
</dbReference>
<evidence type="ECO:0000259" key="2">
    <source>
        <dbReference type="PROSITE" id="PS51352"/>
    </source>
</evidence>
<dbReference type="GO" id="GO:0016209">
    <property type="term" value="F:antioxidant activity"/>
    <property type="evidence" value="ECO:0007669"/>
    <property type="project" value="InterPro"/>
</dbReference>
<organism evidence="3 4">
    <name type="scientific">Paenibacillus wynnii</name>
    <dbReference type="NCBI Taxonomy" id="268407"/>
    <lineage>
        <taxon>Bacteria</taxon>
        <taxon>Bacillati</taxon>
        <taxon>Bacillota</taxon>
        <taxon>Bacilli</taxon>
        <taxon>Bacillales</taxon>
        <taxon>Paenibacillaceae</taxon>
        <taxon>Paenibacillus</taxon>
    </lineage>
</organism>
<dbReference type="Proteomes" id="UP000029734">
    <property type="component" value="Unassembled WGS sequence"/>
</dbReference>
<gene>
    <name evidence="3" type="ORF">PWYN_17300</name>
</gene>
<protein>
    <submittedName>
        <fullName evidence="3">Redoxin</fullName>
    </submittedName>
</protein>
<dbReference type="eggNOG" id="COG0526">
    <property type="taxonomic scope" value="Bacteria"/>
</dbReference>
<dbReference type="SUPFAM" id="SSF52833">
    <property type="entry name" value="Thioredoxin-like"/>
    <property type="match status" value="1"/>
</dbReference>
<dbReference type="InterPro" id="IPR017937">
    <property type="entry name" value="Thioredoxin_CS"/>
</dbReference>
<dbReference type="RefSeq" id="WP_036654389.1">
    <property type="nucleotide sequence ID" value="NZ_JQCR01000003.1"/>
</dbReference>
<dbReference type="InterPro" id="IPR036249">
    <property type="entry name" value="Thioredoxin-like_sf"/>
</dbReference>
<dbReference type="Pfam" id="PF00578">
    <property type="entry name" value="AhpC-TSA"/>
    <property type="match status" value="1"/>
</dbReference>
<comment type="caution">
    <text evidence="3">The sequence shown here is derived from an EMBL/GenBank/DDBJ whole genome shotgun (WGS) entry which is preliminary data.</text>
</comment>
<dbReference type="PANTHER" id="PTHR42852:SF1">
    <property type="entry name" value="THIOREDOXIN-LIKE PROTEIN YNEN"/>
    <property type="match status" value="1"/>
</dbReference>
<dbReference type="Gene3D" id="3.40.30.10">
    <property type="entry name" value="Glutaredoxin"/>
    <property type="match status" value="1"/>
</dbReference>
<dbReference type="PROSITE" id="PS00194">
    <property type="entry name" value="THIOREDOXIN_1"/>
    <property type="match status" value="1"/>
</dbReference>
<feature type="domain" description="Thioredoxin" evidence="2">
    <location>
        <begin position="47"/>
        <end position="186"/>
    </location>
</feature>
<dbReference type="STRING" id="268407.PWYN_17300"/>
<evidence type="ECO:0000256" key="1">
    <source>
        <dbReference type="ARBA" id="ARBA00023157"/>
    </source>
</evidence>
<sequence length="187" mass="20634">MKAVNKRNLTVIALVVFLAVLALWRNNPAESVSVFEQQNESIAGNAVKSGQLAPESTLQGDGGKTYTIGGPKEKAVLLNFWASWCEPCKMEAPELNALAEKYKDSLDIYGINVTSHDYKPNAERFIKKYSLTFPVMFDLKGDVFAQYHGIAFPTNVLIDKNGVISEIVLGLLTPEELEEKIKAVTEP</sequence>
<dbReference type="InterPro" id="IPR000866">
    <property type="entry name" value="AhpC/TSA"/>
</dbReference>
<dbReference type="PANTHER" id="PTHR42852">
    <property type="entry name" value="THIOL:DISULFIDE INTERCHANGE PROTEIN DSBE"/>
    <property type="match status" value="1"/>
</dbReference>
<name>A0A098M2F2_9BACL</name>
<dbReference type="InterPro" id="IPR013766">
    <property type="entry name" value="Thioredoxin_domain"/>
</dbReference>
<reference evidence="3 4" key="1">
    <citation type="submission" date="2014-08" db="EMBL/GenBank/DDBJ databases">
        <authorList>
            <person name="den Bakker H.C."/>
        </authorList>
    </citation>
    <scope>NUCLEOTIDE SEQUENCE [LARGE SCALE GENOMIC DNA]</scope>
    <source>
        <strain evidence="3 4">DSM 18334</strain>
    </source>
</reference>
<evidence type="ECO:0000313" key="3">
    <source>
        <dbReference type="EMBL" id="KGE16489.1"/>
    </source>
</evidence>
<dbReference type="AlphaFoldDB" id="A0A098M2F2"/>
<keyword evidence="4" id="KW-1185">Reference proteome</keyword>
<evidence type="ECO:0000313" key="4">
    <source>
        <dbReference type="Proteomes" id="UP000029734"/>
    </source>
</evidence>
<dbReference type="EMBL" id="JQCR01000003">
    <property type="protein sequence ID" value="KGE16489.1"/>
    <property type="molecule type" value="Genomic_DNA"/>
</dbReference>
<proteinExistence type="predicted"/>
<reference evidence="3 4" key="2">
    <citation type="submission" date="2014-10" db="EMBL/GenBank/DDBJ databases">
        <title>Comparative genomics of the Paenibacillus odorifer group.</title>
        <authorList>
            <person name="Tsai Y.-C."/>
            <person name="Martin N."/>
            <person name="Korlach J."/>
            <person name="Wiedmann M."/>
        </authorList>
    </citation>
    <scope>NUCLEOTIDE SEQUENCE [LARGE SCALE GENOMIC DNA]</scope>
    <source>
        <strain evidence="3 4">DSM 18334</strain>
    </source>
</reference>
<dbReference type="CDD" id="cd02966">
    <property type="entry name" value="TlpA_like_family"/>
    <property type="match status" value="1"/>
</dbReference>
<dbReference type="OrthoDB" id="25753at2"/>